<sequence>MMKKISATFAHEEQAVQAIHDLQEAGYDREDISVVAKDAKESKEIRNETGTKAPEGIATGALTGGALGGAAGVIASLGALAIPGIGPLLAAGPIAAGLAGATVGAGIGGLTGGFIGLGIPEKEAEYYDERVHEGDVLVMVDADESMRSRIYEIFGRNGANNTSYFDPDGTSRTPGMAPVDERVAPAGVDDAHLREEPHSDRAGRSSHDPKDDVDFRDSTDPNREASNLIIGQNDRPYKR</sequence>
<feature type="domain" description="General stress protein 17M-like" evidence="2">
    <location>
        <begin position="7"/>
        <end position="74"/>
    </location>
</feature>
<evidence type="ECO:0000313" key="4">
    <source>
        <dbReference type="Proteomes" id="UP000605427"/>
    </source>
</evidence>
<dbReference type="InterPro" id="IPR052948">
    <property type="entry name" value="Low_temp-induced_all0457"/>
</dbReference>
<dbReference type="RefSeq" id="WP_172238252.1">
    <property type="nucleotide sequence ID" value="NZ_BMDD01000001.1"/>
</dbReference>
<dbReference type="EMBL" id="BMDD01000001">
    <property type="protein sequence ID" value="GGH69065.1"/>
    <property type="molecule type" value="Genomic_DNA"/>
</dbReference>
<dbReference type="Pfam" id="PF11181">
    <property type="entry name" value="YflT"/>
    <property type="match status" value="1"/>
</dbReference>
<evidence type="ECO:0000313" key="3">
    <source>
        <dbReference type="EMBL" id="GGH69065.1"/>
    </source>
</evidence>
<keyword evidence="4" id="KW-1185">Reference proteome</keyword>
<dbReference type="Proteomes" id="UP000605427">
    <property type="component" value="Unassembled WGS sequence"/>
</dbReference>
<organism evidence="3 4">
    <name type="scientific">Saccharibacillus endophyticus</name>
    <dbReference type="NCBI Taxonomy" id="2060666"/>
    <lineage>
        <taxon>Bacteria</taxon>
        <taxon>Bacillati</taxon>
        <taxon>Bacillota</taxon>
        <taxon>Bacilli</taxon>
        <taxon>Bacillales</taxon>
        <taxon>Paenibacillaceae</taxon>
        <taxon>Saccharibacillus</taxon>
    </lineage>
</organism>
<evidence type="ECO:0000256" key="1">
    <source>
        <dbReference type="SAM" id="MobiDB-lite"/>
    </source>
</evidence>
<reference evidence="4" key="1">
    <citation type="journal article" date="2019" name="Int. J. Syst. Evol. Microbiol.">
        <title>The Global Catalogue of Microorganisms (GCM) 10K type strain sequencing project: providing services to taxonomists for standard genome sequencing and annotation.</title>
        <authorList>
            <consortium name="The Broad Institute Genomics Platform"/>
            <consortium name="The Broad Institute Genome Sequencing Center for Infectious Disease"/>
            <person name="Wu L."/>
            <person name="Ma J."/>
        </authorList>
    </citation>
    <scope>NUCLEOTIDE SEQUENCE [LARGE SCALE GENOMIC DNA]</scope>
    <source>
        <strain evidence="4">CCM 8702</strain>
    </source>
</reference>
<feature type="compositionally biased region" description="Basic and acidic residues" evidence="1">
    <location>
        <begin position="179"/>
        <end position="223"/>
    </location>
</feature>
<accession>A0ABQ1ZJK8</accession>
<name>A0ABQ1ZJK8_9BACL</name>
<evidence type="ECO:0000259" key="2">
    <source>
        <dbReference type="Pfam" id="PF11181"/>
    </source>
</evidence>
<dbReference type="InterPro" id="IPR025889">
    <property type="entry name" value="GSP17M-like_dom"/>
</dbReference>
<protein>
    <recommendedName>
        <fullName evidence="2">General stress protein 17M-like domain-containing protein</fullName>
    </recommendedName>
</protein>
<feature type="region of interest" description="Disordered" evidence="1">
    <location>
        <begin position="161"/>
        <end position="239"/>
    </location>
</feature>
<dbReference type="PANTHER" id="PTHR36109:SF2">
    <property type="entry name" value="MEMBRANE PROTEIN"/>
    <property type="match status" value="1"/>
</dbReference>
<dbReference type="PANTHER" id="PTHR36109">
    <property type="entry name" value="MEMBRANE PROTEIN-RELATED"/>
    <property type="match status" value="1"/>
</dbReference>
<proteinExistence type="predicted"/>
<gene>
    <name evidence="3" type="ORF">GCM10007362_03740</name>
</gene>
<comment type="caution">
    <text evidence="3">The sequence shown here is derived from an EMBL/GenBank/DDBJ whole genome shotgun (WGS) entry which is preliminary data.</text>
</comment>